<dbReference type="Proteomes" id="UP000549394">
    <property type="component" value="Unassembled WGS sequence"/>
</dbReference>
<feature type="chain" id="PRO_5029603848" evidence="1">
    <location>
        <begin position="21"/>
        <end position="691"/>
    </location>
</feature>
<accession>A0A7I8VSV5</accession>
<feature type="signal peptide" evidence="1">
    <location>
        <begin position="1"/>
        <end position="20"/>
    </location>
</feature>
<evidence type="ECO:0000313" key="3">
    <source>
        <dbReference type="Proteomes" id="UP000549394"/>
    </source>
</evidence>
<evidence type="ECO:0000256" key="1">
    <source>
        <dbReference type="SAM" id="SignalP"/>
    </source>
</evidence>
<evidence type="ECO:0000313" key="2">
    <source>
        <dbReference type="EMBL" id="CAD5119343.1"/>
    </source>
</evidence>
<dbReference type="Gene3D" id="2.60.120.1390">
    <property type="match status" value="4"/>
</dbReference>
<organism evidence="2 3">
    <name type="scientific">Dimorphilus gyrociliatus</name>
    <dbReference type="NCBI Taxonomy" id="2664684"/>
    <lineage>
        <taxon>Eukaryota</taxon>
        <taxon>Metazoa</taxon>
        <taxon>Spiralia</taxon>
        <taxon>Lophotrochozoa</taxon>
        <taxon>Annelida</taxon>
        <taxon>Polychaeta</taxon>
        <taxon>Polychaeta incertae sedis</taxon>
        <taxon>Dinophilidae</taxon>
        <taxon>Dimorphilus</taxon>
    </lineage>
</organism>
<keyword evidence="3" id="KW-1185">Reference proteome</keyword>
<reference evidence="2 3" key="1">
    <citation type="submission" date="2020-08" db="EMBL/GenBank/DDBJ databases">
        <authorList>
            <person name="Hejnol A."/>
        </authorList>
    </citation>
    <scope>NUCLEOTIDE SEQUENCE [LARGE SCALE GENOMIC DNA]</scope>
</reference>
<dbReference type="Pfam" id="PF11175">
    <property type="entry name" value="DUF2961"/>
    <property type="match status" value="2"/>
</dbReference>
<dbReference type="OrthoDB" id="9970989at2759"/>
<name>A0A7I8VSV5_9ANNE</name>
<comment type="caution">
    <text evidence="2">The sequence shown here is derived from an EMBL/GenBank/DDBJ whole genome shotgun (WGS) entry which is preliminary data.</text>
</comment>
<dbReference type="EMBL" id="CAJFCJ010000010">
    <property type="protein sequence ID" value="CAD5119343.1"/>
    <property type="molecule type" value="Genomic_DNA"/>
</dbReference>
<dbReference type="InterPro" id="IPR021345">
    <property type="entry name" value="DUF2961"/>
</dbReference>
<dbReference type="AlphaFoldDB" id="A0A7I8VSV5"/>
<proteinExistence type="predicted"/>
<keyword evidence="1" id="KW-0732">Signal</keyword>
<protein>
    <submittedName>
        <fullName evidence="2">DgyrCDS7961</fullName>
    </submittedName>
</protein>
<sequence>MHHLRIILAILLSLISPIHLTVKFNKNLKSFSHSVKKAVLYGHNIENVMFRYEKGPGVITEQFISGNNGCADPTLHINIYIDGEKTPSLDYNMFFAHAVNMTNDVEDKFSPWATSRFGHTAHRGGGYFNTYRIPFGKNIKITFQRPGPECAIWYIVRGVENLPIVVGDFELPPSARLKVYKTEDFLAPEEYVNILKIQKKSGIVFQMTISANSKDLQFLESCYRLLIDSDNWENMQLLSSGTEDLYLSALYFNAGVNHFENAGVTFINRLHGSVVAYKFFERDPVIFHENITLVWRCGENVDYGCYYKPPQKDCWLDGNRKYCFPKQAPQEQIEKEKKGFDLSETFFKTYVWVYECIAIAKVQVNEKMKTFGTSTKEAYIRGNWVENVMFEYNKGPGVITEQSYIAGLHCTDENMFVNVYIDGETEPSLDFNMFFAHGINTTAAVEDKFAPWATSLFGHAAHNGGAFFNTYRIPFGRSIKITVRIPGPASCIMWYIVKGVENYPVVIGDLILPANTRLKLYKTDGLLNPHDYVTIAKVNNKSGIVFQVAFAGRSKDLEYLEACYRVLLDSDDWSNVQLLSSGTEDFYLSSYYFNAGVNHFENAGVTYIDHSGIAVAYKFFEKDPIIFQNNMTFLWRCGEDRANGCYYKPPKSDCWYVGGRRFCYPEMAPSSDRDVKLSVTLFKTYVWVYEW</sequence>
<gene>
    <name evidence="2" type="ORF">DGYR_LOCUS7598</name>
</gene>